<protein>
    <submittedName>
        <fullName evidence="2">Class I glutamine amidotransferase-like protein</fullName>
    </submittedName>
</protein>
<feature type="domain" description="DJ-1/PfpI" evidence="1">
    <location>
        <begin position="56"/>
        <end position="248"/>
    </location>
</feature>
<accession>A0A4S9DBH2</accession>
<reference evidence="2" key="1">
    <citation type="submission" date="2018-10" db="EMBL/GenBank/DDBJ databases">
        <title>Fifty Aureobasidium pullulans genomes reveal a recombining polyextremotolerant generalist.</title>
        <authorList>
            <person name="Gostincar C."/>
            <person name="Turk M."/>
            <person name="Zajc J."/>
            <person name="Gunde-Cimerman N."/>
        </authorList>
    </citation>
    <scope>NUCLEOTIDE SEQUENCE [LARGE SCALE GENOMIC DNA]</scope>
    <source>
        <strain evidence="2">EXF-10085</strain>
    </source>
</reference>
<name>A0A4S9DBH2_AURPU</name>
<keyword evidence="2" id="KW-0808">Transferase</keyword>
<dbReference type="AlphaFoldDB" id="A0A4S9DBH2"/>
<proteinExistence type="predicted"/>
<dbReference type="Pfam" id="PF01965">
    <property type="entry name" value="DJ-1_PfpI"/>
    <property type="match status" value="1"/>
</dbReference>
<dbReference type="InterPro" id="IPR002818">
    <property type="entry name" value="DJ-1/PfpI"/>
</dbReference>
<dbReference type="InterPro" id="IPR029062">
    <property type="entry name" value="Class_I_gatase-like"/>
</dbReference>
<keyword evidence="2" id="KW-0315">Glutamine amidotransferase</keyword>
<dbReference type="EMBL" id="QZAS01000001">
    <property type="protein sequence ID" value="THX17841.1"/>
    <property type="molecule type" value="Genomic_DNA"/>
</dbReference>
<evidence type="ECO:0000259" key="1">
    <source>
        <dbReference type="Pfam" id="PF01965"/>
    </source>
</evidence>
<organism evidence="2">
    <name type="scientific">Aureobasidium pullulans</name>
    <name type="common">Black yeast</name>
    <name type="synonym">Pullularia pullulans</name>
    <dbReference type="NCBI Taxonomy" id="5580"/>
    <lineage>
        <taxon>Eukaryota</taxon>
        <taxon>Fungi</taxon>
        <taxon>Dikarya</taxon>
        <taxon>Ascomycota</taxon>
        <taxon>Pezizomycotina</taxon>
        <taxon>Dothideomycetes</taxon>
        <taxon>Dothideomycetidae</taxon>
        <taxon>Dothideales</taxon>
        <taxon>Saccotheciaceae</taxon>
        <taxon>Aureobasidium</taxon>
    </lineage>
</organism>
<dbReference type="SUPFAM" id="SSF52317">
    <property type="entry name" value="Class I glutamine amidotransferase-like"/>
    <property type="match status" value="1"/>
</dbReference>
<evidence type="ECO:0000313" key="2">
    <source>
        <dbReference type="EMBL" id="THX17841.1"/>
    </source>
</evidence>
<dbReference type="PANTHER" id="PTHR43130:SF15">
    <property type="entry name" value="THIJ_PFPI FAMILY PROTEIN (AFU_ORTHOLOGUE AFUA_5G14240)"/>
    <property type="match status" value="1"/>
</dbReference>
<sequence length="295" mass="31768">MHSIVLKGAIKLFRSDIQPKAQDADYLLEPLNAHNEPAPNIHISIAVILNFMHFALVVYPQFEVLDAFGPTEALHCLGHPFVNPNSQDITFSVIGPHLNPVSTGPTEGDPSPVKSRVAQTIVPTHTFDAPPKDVDVLIVPGGFGAGPKALHGGDWEPAGVERVVQFLRDQYPTLKHLLTVCNGAGLAARAGILDGQKATTNKQLWPAITALGPKTHWVARARWVVANNGKLWTSSGVSAGTDAMLALIDHIYGKNDQGTLYGDVIKEGMEWNRVYDSEADPFAGSNNVTDVPAQE</sequence>
<dbReference type="PANTHER" id="PTHR43130">
    <property type="entry name" value="ARAC-FAMILY TRANSCRIPTIONAL REGULATOR"/>
    <property type="match status" value="1"/>
</dbReference>
<dbReference type="Gene3D" id="3.40.50.880">
    <property type="match status" value="1"/>
</dbReference>
<gene>
    <name evidence="2" type="ORF">D6D13_00516</name>
</gene>
<dbReference type="CDD" id="cd03139">
    <property type="entry name" value="GATase1_PfpI_2"/>
    <property type="match status" value="1"/>
</dbReference>
<dbReference type="InterPro" id="IPR052158">
    <property type="entry name" value="INH-QAR"/>
</dbReference>
<comment type="caution">
    <text evidence="2">The sequence shown here is derived from an EMBL/GenBank/DDBJ whole genome shotgun (WGS) entry which is preliminary data.</text>
</comment>
<dbReference type="GO" id="GO:0016740">
    <property type="term" value="F:transferase activity"/>
    <property type="evidence" value="ECO:0007669"/>
    <property type="project" value="UniProtKB-KW"/>
</dbReference>